<accession>A0A9X1FX01</accession>
<gene>
    <name evidence="2" type="ORF">KX928_13640</name>
</gene>
<feature type="transmembrane region" description="Helical" evidence="1">
    <location>
        <begin position="28"/>
        <end position="48"/>
    </location>
</feature>
<evidence type="ECO:0000256" key="1">
    <source>
        <dbReference type="SAM" id="Phobius"/>
    </source>
</evidence>
<keyword evidence="1" id="KW-0472">Membrane</keyword>
<dbReference type="EMBL" id="JAHXDN010000003">
    <property type="protein sequence ID" value="MBW4708827.1"/>
    <property type="molecule type" value="Genomic_DNA"/>
</dbReference>
<sequence length="182" mass="20060">MADGPEVVNSIVLGGKSGQINLMRDRHVAFTLIAGLLILAGCAPLTIYHREGVAVTRMETDALSCEISTLQAVPVANQLRRDPPRYIPARRYCDANGQCYTRGGYYIPGEVYTVDVNADLRRRAEVQCMADKGYTRVTVPNCPANISSKVPVGATEVLPRLSPRSCAIRNRDKTWQIVTRVR</sequence>
<dbReference type="Proteomes" id="UP001138661">
    <property type="component" value="Unassembled WGS sequence"/>
</dbReference>
<evidence type="ECO:0000313" key="3">
    <source>
        <dbReference type="Proteomes" id="UP001138661"/>
    </source>
</evidence>
<keyword evidence="1" id="KW-1133">Transmembrane helix</keyword>
<reference evidence="2" key="1">
    <citation type="submission" date="2021-07" db="EMBL/GenBank/DDBJ databases">
        <title>Roseobacter insulae sp. nov., isolated from a tidal flat.</title>
        <authorList>
            <person name="Park S."/>
            <person name="Yoon J.-H."/>
        </authorList>
    </citation>
    <scope>NUCLEOTIDE SEQUENCE</scope>
    <source>
        <strain evidence="2">YSTF-M11</strain>
    </source>
</reference>
<keyword evidence="1" id="KW-0812">Transmembrane</keyword>
<dbReference type="AlphaFoldDB" id="A0A9X1FX01"/>
<name>A0A9X1FX01_9RHOB</name>
<protein>
    <submittedName>
        <fullName evidence="2">Uncharacterized protein</fullName>
    </submittedName>
</protein>
<proteinExistence type="predicted"/>
<comment type="caution">
    <text evidence="2">The sequence shown here is derived from an EMBL/GenBank/DDBJ whole genome shotgun (WGS) entry which is preliminary data.</text>
</comment>
<organism evidence="2 3">
    <name type="scientific">Roseobacter insulae</name>
    <dbReference type="NCBI Taxonomy" id="2859783"/>
    <lineage>
        <taxon>Bacteria</taxon>
        <taxon>Pseudomonadati</taxon>
        <taxon>Pseudomonadota</taxon>
        <taxon>Alphaproteobacteria</taxon>
        <taxon>Rhodobacterales</taxon>
        <taxon>Roseobacteraceae</taxon>
        <taxon>Roseobacter</taxon>
    </lineage>
</organism>
<evidence type="ECO:0000313" key="2">
    <source>
        <dbReference type="EMBL" id="MBW4708827.1"/>
    </source>
</evidence>
<keyword evidence="3" id="KW-1185">Reference proteome</keyword>